<keyword evidence="2" id="KW-1185">Reference proteome</keyword>
<evidence type="ECO:0000313" key="2">
    <source>
        <dbReference type="Proteomes" id="UP000827872"/>
    </source>
</evidence>
<reference evidence="1" key="1">
    <citation type="submission" date="2021-08" db="EMBL/GenBank/DDBJ databases">
        <title>The first chromosome-level gecko genome reveals the dynamic sex chromosomes of Neotropical dwarf geckos (Sphaerodactylidae: Sphaerodactylus).</title>
        <authorList>
            <person name="Pinto B.J."/>
            <person name="Keating S.E."/>
            <person name="Gamble T."/>
        </authorList>
    </citation>
    <scope>NUCLEOTIDE SEQUENCE</scope>
    <source>
        <strain evidence="1">TG3544</strain>
    </source>
</reference>
<comment type="caution">
    <text evidence="1">The sequence shown here is derived from an EMBL/GenBank/DDBJ whole genome shotgun (WGS) entry which is preliminary data.</text>
</comment>
<dbReference type="EMBL" id="CM037621">
    <property type="protein sequence ID" value="KAH8001949.1"/>
    <property type="molecule type" value="Genomic_DNA"/>
</dbReference>
<name>A0ACB8F946_9SAUR</name>
<evidence type="ECO:0000313" key="1">
    <source>
        <dbReference type="EMBL" id="KAH8001949.1"/>
    </source>
</evidence>
<proteinExistence type="predicted"/>
<gene>
    <name evidence="1" type="ORF">K3G42_019056</name>
</gene>
<sequence>MARLANLAGRRSGHVPDELCGLQGRPEACWGQVVAERQQASSSPEGHAAGPEAHRLISSHPPSPARRRSQIRAQMDMKNGGLDINSEVNVKVSGRFGYTVDFYHLTPPWNILQQAIKWLTISLIKHVCN</sequence>
<organism evidence="1 2">
    <name type="scientific">Sphaerodactylus townsendi</name>
    <dbReference type="NCBI Taxonomy" id="933632"/>
    <lineage>
        <taxon>Eukaryota</taxon>
        <taxon>Metazoa</taxon>
        <taxon>Chordata</taxon>
        <taxon>Craniata</taxon>
        <taxon>Vertebrata</taxon>
        <taxon>Euteleostomi</taxon>
        <taxon>Lepidosauria</taxon>
        <taxon>Squamata</taxon>
        <taxon>Bifurcata</taxon>
        <taxon>Gekkota</taxon>
        <taxon>Sphaerodactylidae</taxon>
        <taxon>Sphaerodactylus</taxon>
    </lineage>
</organism>
<accession>A0ACB8F946</accession>
<dbReference type="Proteomes" id="UP000827872">
    <property type="component" value="Linkage Group LG08"/>
</dbReference>
<protein>
    <submittedName>
        <fullName evidence="1">Uncharacterized protein</fullName>
    </submittedName>
</protein>